<name>A0AAE3MJ48_9FLAO</name>
<proteinExistence type="predicted"/>
<protein>
    <submittedName>
        <fullName evidence="2">Metallophosphoesterase</fullName>
    </submittedName>
</protein>
<keyword evidence="3" id="KW-1185">Reference proteome</keyword>
<dbReference type="AlphaFoldDB" id="A0AAE3MJ48"/>
<dbReference type="EMBL" id="JAPFQP010000001">
    <property type="protein sequence ID" value="MCX2718178.1"/>
    <property type="molecule type" value="Genomic_DNA"/>
</dbReference>
<dbReference type="InterPro" id="IPR004843">
    <property type="entry name" value="Calcineurin-like_PHP"/>
</dbReference>
<gene>
    <name evidence="2" type="ORF">OO016_01070</name>
</gene>
<evidence type="ECO:0000259" key="1">
    <source>
        <dbReference type="Pfam" id="PF00149"/>
    </source>
</evidence>
<comment type="caution">
    <text evidence="2">The sequence shown here is derived from an EMBL/GenBank/DDBJ whole genome shotgun (WGS) entry which is preliminary data.</text>
</comment>
<feature type="domain" description="Calcineurin-like phosphoesterase" evidence="1">
    <location>
        <begin position="46"/>
        <end position="294"/>
    </location>
</feature>
<dbReference type="GO" id="GO:0016787">
    <property type="term" value="F:hydrolase activity"/>
    <property type="evidence" value="ECO:0007669"/>
    <property type="project" value="InterPro"/>
</dbReference>
<accession>A0AAE3MJ48</accession>
<dbReference type="Proteomes" id="UP001207116">
    <property type="component" value="Unassembled WGS sequence"/>
</dbReference>
<sequence length="1227" mass="138660">MKFRKHCSITLLSLLVGCATYTPQYKEPTSISRFPDKAIAHSFYLVGDAGNSPMGSKSPALSGLEKIIDRAPANSTLLYLGDNIYPHGLPKKNTRGRDFAEHQLKAQAGVAKLFKGNTIFIPGNHDWYSDGPKGLKRQEEFVEDLLGKDSFLPENGCPITKVDINDEAVLIIVDSEWYVAKWDKFPGINDDCEIRNRNRFFDEYASLIKKARGKTTVVAIHHPMYTNGPHGGQFSFKSHLTPLPGLGTLKNVVRKTGGVSPADQQHRRYRELIDRITTLSRENNKVVFVSGHEHNLQYLVDQNLRQIVSGSGSKLNPTRNVGYGQFSYGAQGYARLDVFKDGSSYVRYYTAGNKLVYETDVFGEEKEEEFTFSTYPEKVKSSVYSSSETNKSNFYKWFWGEKYRELFSREIEVPTVNLDTLFGGLTPVRKGGGNQSNSLRFEDSEGREFMMRAIRKNALQYIQAVAFRDQYVKEEFEDTGVEALFMDGFTASHPYTFLAIGTLSDAAGVYHTNPELYYVPRQKAIGRFNDEFGDALYMIEERAGDGHGKNPGFGYSDELISTHDMLDKLRKDEEYKIDEKAYIRARVFDMLIGDWDRHQDQWRWAVFEEGDTTLYRPVPRDRDQAFSKMDDGFIMGIATALVPPIRLLNAYDEELKYVDWMNVEPYPLDVALVGNSGKSVWLAEAAFIQQNLTDDVIETAFKKVPGEVQDASLEDIKKKLKGRRANIVDIAGRYADVVNKYAIVTGTDKDDRFDITRLPNGDTRVVGYRIKDGEKADVIHNRVYNRKSTREIWIYALDDDDHFYVDGEGDDLIKVRLIGGLNNDVYEIENGNKVHLYDYSSKPNTFITGKGIRHIRDDYETNNYDYKKPRYNSNLLIPGIGGNPDDGIKVGLTNTYTVNGFERNPFTSQHTISGFFYTATSGFELAYQGEFANVLGSWNLTLGGEFTSPNFARNFFGYGNSTPNPNAEDDDNFDLDYNRVKLGKLSFGTGLVHRGEHGGMFNIGVNYQSFELEETEGRFIENYVVAFPSDQQKTFLNTEASYVFENSDNPAFPTLGMKFALQFGYTQNLDESNGFGYLIPSLDFAYRLIPSGDLVFATRSKAHLNFGDDFEFYQAASIGGNDGLRGYRFQRFSGKNAFYQSSDIRWNFGRKKTGILPIETGLFGGFDVGRVWVDDNLLLNPDFNEEQWNTSVGAGFFVNAADVIAGSISLFNSDDGLRFAFALGFGF</sequence>
<dbReference type="RefSeq" id="WP_266010172.1">
    <property type="nucleotide sequence ID" value="NZ_JAPFQP010000001.1"/>
</dbReference>
<evidence type="ECO:0000313" key="2">
    <source>
        <dbReference type="EMBL" id="MCX2718178.1"/>
    </source>
</evidence>
<reference evidence="2" key="1">
    <citation type="submission" date="2022-11" db="EMBL/GenBank/DDBJ databases">
        <title>The characterization of three novel Bacteroidetes species and genomic analysis of their roles in tidal elemental geochemical cycles.</title>
        <authorList>
            <person name="Ma K.-J."/>
        </authorList>
    </citation>
    <scope>NUCLEOTIDE SEQUENCE</scope>
    <source>
        <strain evidence="2">M415</strain>
    </source>
</reference>
<dbReference type="Gene3D" id="3.60.21.10">
    <property type="match status" value="1"/>
</dbReference>
<evidence type="ECO:0000313" key="3">
    <source>
        <dbReference type="Proteomes" id="UP001207116"/>
    </source>
</evidence>
<dbReference type="InterPro" id="IPR029052">
    <property type="entry name" value="Metallo-depent_PP-like"/>
</dbReference>
<organism evidence="2 3">
    <name type="scientific">Lentiprolixibacter aurantiacus</name>
    <dbReference type="NCBI Taxonomy" id="2993939"/>
    <lineage>
        <taxon>Bacteria</taxon>
        <taxon>Pseudomonadati</taxon>
        <taxon>Bacteroidota</taxon>
        <taxon>Flavobacteriia</taxon>
        <taxon>Flavobacteriales</taxon>
        <taxon>Flavobacteriaceae</taxon>
        <taxon>Lentiprolixibacter</taxon>
    </lineage>
</organism>
<dbReference type="PROSITE" id="PS51257">
    <property type="entry name" value="PROKAR_LIPOPROTEIN"/>
    <property type="match status" value="1"/>
</dbReference>
<dbReference type="Pfam" id="PF00149">
    <property type="entry name" value="Metallophos"/>
    <property type="match status" value="1"/>
</dbReference>
<dbReference type="SUPFAM" id="SSF56300">
    <property type="entry name" value="Metallo-dependent phosphatases"/>
    <property type="match status" value="1"/>
</dbReference>